<dbReference type="PANTHER" id="PTHR10947:SF0">
    <property type="entry name" value="PHENYLALANINE--TRNA LIGASE BETA SUBUNIT"/>
    <property type="match status" value="1"/>
</dbReference>
<dbReference type="KEGG" id="atq:GH723_08880"/>
<dbReference type="PANTHER" id="PTHR10947">
    <property type="entry name" value="PHENYLALANYL-TRNA SYNTHETASE BETA CHAIN AND LEUCINE-RICH REPEAT-CONTAINING PROTEIN 47"/>
    <property type="match status" value="1"/>
</dbReference>
<evidence type="ECO:0000259" key="17">
    <source>
        <dbReference type="PROSITE" id="PS50886"/>
    </source>
</evidence>
<organism evidence="20 21">
    <name type="scientific">Actinomarinicola tropica</name>
    <dbReference type="NCBI Taxonomy" id="2789776"/>
    <lineage>
        <taxon>Bacteria</taxon>
        <taxon>Bacillati</taxon>
        <taxon>Actinomycetota</taxon>
        <taxon>Acidimicrobiia</taxon>
        <taxon>Acidimicrobiales</taxon>
        <taxon>Iamiaceae</taxon>
        <taxon>Actinomarinicola</taxon>
    </lineage>
</organism>
<comment type="similarity">
    <text evidence="2 15">Belongs to the phenylalanyl-tRNA synthetase beta subunit family. Type 1 subfamily.</text>
</comment>
<dbReference type="EC" id="6.1.1.20" evidence="15"/>
<feature type="domain" description="FDX-ACB" evidence="18">
    <location>
        <begin position="690"/>
        <end position="783"/>
    </location>
</feature>
<dbReference type="InterPro" id="IPR009061">
    <property type="entry name" value="DNA-bd_dom_put_sf"/>
</dbReference>
<dbReference type="GO" id="GO:0004826">
    <property type="term" value="F:phenylalanine-tRNA ligase activity"/>
    <property type="evidence" value="ECO:0007669"/>
    <property type="project" value="UniProtKB-UniRule"/>
</dbReference>
<keyword evidence="21" id="KW-1185">Reference proteome</keyword>
<feature type="binding site" evidence="15">
    <location>
        <position position="465"/>
    </location>
    <ligand>
        <name>Mg(2+)</name>
        <dbReference type="ChEBI" id="CHEBI:18420"/>
        <note>shared with alpha subunit</note>
    </ligand>
</feature>
<comment type="subcellular location">
    <subcellularLocation>
        <location evidence="1 15">Cytoplasm</location>
    </subcellularLocation>
</comment>
<dbReference type="FunFam" id="2.40.50.140:FF:000045">
    <property type="entry name" value="Phenylalanine--tRNA ligase beta subunit"/>
    <property type="match status" value="1"/>
</dbReference>
<keyword evidence="4 15" id="KW-0963">Cytoplasm</keyword>
<evidence type="ECO:0000256" key="2">
    <source>
        <dbReference type="ARBA" id="ARBA00008653"/>
    </source>
</evidence>
<dbReference type="InterPro" id="IPR041616">
    <property type="entry name" value="PheRS_beta_core"/>
</dbReference>
<dbReference type="Gene3D" id="2.40.50.140">
    <property type="entry name" value="Nucleic acid-binding proteins"/>
    <property type="match status" value="1"/>
</dbReference>
<gene>
    <name evidence="15" type="primary">pheT</name>
    <name evidence="20" type="ORF">GH723_08880</name>
</gene>
<keyword evidence="8 15" id="KW-0547">Nucleotide-binding</keyword>
<keyword evidence="10 15" id="KW-0460">Magnesium</keyword>
<dbReference type="CDD" id="cd02796">
    <property type="entry name" value="tRNA_bind_bactPheRS"/>
    <property type="match status" value="1"/>
</dbReference>
<dbReference type="SMART" id="SM00874">
    <property type="entry name" value="B5"/>
    <property type="match status" value="1"/>
</dbReference>
<dbReference type="PROSITE" id="PS50886">
    <property type="entry name" value="TRBD"/>
    <property type="match status" value="1"/>
</dbReference>
<dbReference type="PROSITE" id="PS51447">
    <property type="entry name" value="FDX_ACB"/>
    <property type="match status" value="1"/>
</dbReference>
<feature type="binding site" evidence="15">
    <location>
        <position position="456"/>
    </location>
    <ligand>
        <name>Mg(2+)</name>
        <dbReference type="ChEBI" id="CHEBI:18420"/>
        <note>shared with alpha subunit</note>
    </ligand>
</feature>
<dbReference type="SUPFAM" id="SSF46955">
    <property type="entry name" value="Putative DNA-binding domain"/>
    <property type="match status" value="1"/>
</dbReference>
<evidence type="ECO:0000256" key="4">
    <source>
        <dbReference type="ARBA" id="ARBA00022490"/>
    </source>
</evidence>
<comment type="catalytic activity">
    <reaction evidence="14 15">
        <text>tRNA(Phe) + L-phenylalanine + ATP = L-phenylalanyl-tRNA(Phe) + AMP + diphosphate + H(+)</text>
        <dbReference type="Rhea" id="RHEA:19413"/>
        <dbReference type="Rhea" id="RHEA-COMP:9668"/>
        <dbReference type="Rhea" id="RHEA-COMP:9699"/>
        <dbReference type="ChEBI" id="CHEBI:15378"/>
        <dbReference type="ChEBI" id="CHEBI:30616"/>
        <dbReference type="ChEBI" id="CHEBI:33019"/>
        <dbReference type="ChEBI" id="CHEBI:58095"/>
        <dbReference type="ChEBI" id="CHEBI:78442"/>
        <dbReference type="ChEBI" id="CHEBI:78531"/>
        <dbReference type="ChEBI" id="CHEBI:456215"/>
        <dbReference type="EC" id="6.1.1.20"/>
    </reaction>
</comment>
<evidence type="ECO:0000256" key="16">
    <source>
        <dbReference type="PROSITE-ProRule" id="PRU00209"/>
    </source>
</evidence>
<keyword evidence="6 15" id="KW-0436">Ligase</keyword>
<dbReference type="Pfam" id="PF03483">
    <property type="entry name" value="B3_4"/>
    <property type="match status" value="1"/>
</dbReference>
<dbReference type="SMART" id="SM00896">
    <property type="entry name" value="FDX-ACB"/>
    <property type="match status" value="1"/>
</dbReference>
<dbReference type="Pfam" id="PF01588">
    <property type="entry name" value="tRNA_bind"/>
    <property type="match status" value="1"/>
</dbReference>
<proteinExistence type="inferred from homology"/>
<dbReference type="HAMAP" id="MF_00283">
    <property type="entry name" value="Phe_tRNA_synth_beta1"/>
    <property type="match status" value="1"/>
</dbReference>
<reference evidence="20 21" key="1">
    <citation type="submission" date="2019-11" db="EMBL/GenBank/DDBJ databases">
        <authorList>
            <person name="He Y."/>
        </authorList>
    </citation>
    <scope>NUCLEOTIDE SEQUENCE [LARGE SCALE GENOMIC DNA]</scope>
    <source>
        <strain evidence="20 21">SCSIO 58843</strain>
    </source>
</reference>
<protein>
    <recommendedName>
        <fullName evidence="15">Phenylalanine--tRNA ligase beta subunit</fullName>
        <ecNumber evidence="15">6.1.1.20</ecNumber>
    </recommendedName>
    <alternativeName>
        <fullName evidence="15">Phenylalanyl-tRNA synthetase beta subunit</fullName>
        <shortName evidence="15">PheRS</shortName>
    </alternativeName>
</protein>
<evidence type="ECO:0000259" key="18">
    <source>
        <dbReference type="PROSITE" id="PS51447"/>
    </source>
</evidence>
<keyword evidence="9 15" id="KW-0067">ATP-binding</keyword>
<dbReference type="InterPro" id="IPR005121">
    <property type="entry name" value="Fdx_antiC-bd"/>
</dbReference>
<comment type="cofactor">
    <cofactor evidence="15">
        <name>Mg(2+)</name>
        <dbReference type="ChEBI" id="CHEBI:18420"/>
    </cofactor>
    <text evidence="15">Binds 2 magnesium ions per tetramer.</text>
</comment>
<keyword evidence="5 16" id="KW-0820">tRNA-binding</keyword>
<evidence type="ECO:0000256" key="5">
    <source>
        <dbReference type="ARBA" id="ARBA00022555"/>
    </source>
</evidence>
<dbReference type="Gene3D" id="3.50.40.10">
    <property type="entry name" value="Phenylalanyl-trna Synthetase, Chain B, domain 3"/>
    <property type="match status" value="1"/>
</dbReference>
<dbReference type="Gene3D" id="3.30.930.10">
    <property type="entry name" value="Bira Bifunctional Protein, Domain 2"/>
    <property type="match status" value="1"/>
</dbReference>
<evidence type="ECO:0000256" key="15">
    <source>
        <dbReference type="HAMAP-Rule" id="MF_00283"/>
    </source>
</evidence>
<dbReference type="SUPFAM" id="SSF54991">
    <property type="entry name" value="Anticodon-binding domain of PheRS"/>
    <property type="match status" value="1"/>
</dbReference>
<sequence>MKVLLSWLRDFAPFEGDPVALGEQLSDLGMAVESMDRLGEGLDGIVVARVLDLRPHPDADRIQLVDVDRGDGEALQIACGAFNMAVGDLVPLATIGTVMPGGMEIGRRKMRGEWSNGMLCSGRELGLGDDHSGILVLPSDAEPGQDVTAALGIESDVLYDLEINPNRPDAMSVAGVARDLAARLKLPFALPNPQVTTSDIRAEDRARVEIVDPDLCGRFVARVLHDVVVGESPAWLQRRLTALGMRPINSLVDVSNYVMLELGQPNHAYDLARLGGGGLRVRRARDGERLVTLDDVERRFTTDDLLICDLDDAPVGIAGVMGGASSEISEATTDVLLELAWFQPLSVARTSRRLGLRSEASARFEKGTDPEVLELAARRFAELLGADAGLADGVIDARGELPERPTVRVRTERVNEVIGDELVPVAIRDLLEPIGFAPTIAGTDDHDVTIPSWRPDCETEIDVIEEVARHHGYSRIPRRVPRSPISGGLSPRQRERREVRQALVGLGFTEVMPMPFLAPGDLSRAGLDDDGILVANPLVAEESVMRTSLLPGLCKVLAYNASHRNPDVAVFELGHVFNRPADPSATLPDERERVAAASGGADATAAVRTWRALAARFHVDHELVNADVPGLHPTRGATIHVDGQQVGVVGEIDPDVLGAFEVPGPVAYLDLDLTTLLALRHGPEAYRPVRLVPSSDLDLAFEVDEAVPAAALEPLLREAAGDLLVDLRLFDVFRGPSVADGRRSLAYRLRFQAADRTLTDADLAEVRARCIAAVESELPASLRG</sequence>
<keyword evidence="7 15" id="KW-0479">Metal-binding</keyword>
<feature type="domain" description="TRNA-binding" evidence="17">
    <location>
        <begin position="39"/>
        <end position="148"/>
    </location>
</feature>
<evidence type="ECO:0000256" key="1">
    <source>
        <dbReference type="ARBA" id="ARBA00004496"/>
    </source>
</evidence>
<name>A0A5Q2RJW0_9ACTN</name>
<evidence type="ECO:0000256" key="14">
    <source>
        <dbReference type="ARBA" id="ARBA00049255"/>
    </source>
</evidence>
<feature type="binding site" evidence="15">
    <location>
        <position position="466"/>
    </location>
    <ligand>
        <name>Mg(2+)</name>
        <dbReference type="ChEBI" id="CHEBI:18420"/>
        <note>shared with alpha subunit</note>
    </ligand>
</feature>
<dbReference type="InterPro" id="IPR033714">
    <property type="entry name" value="tRNA_bind_bactPheRS"/>
</dbReference>
<evidence type="ECO:0000313" key="21">
    <source>
        <dbReference type="Proteomes" id="UP000334019"/>
    </source>
</evidence>
<feature type="binding site" evidence="15">
    <location>
        <position position="462"/>
    </location>
    <ligand>
        <name>Mg(2+)</name>
        <dbReference type="ChEBI" id="CHEBI:18420"/>
        <note>shared with alpha subunit</note>
    </ligand>
</feature>
<dbReference type="SUPFAM" id="SSF56037">
    <property type="entry name" value="PheT/TilS domain"/>
    <property type="match status" value="1"/>
</dbReference>
<dbReference type="PROSITE" id="PS51483">
    <property type="entry name" value="B5"/>
    <property type="match status" value="1"/>
</dbReference>
<dbReference type="RefSeq" id="WP_153759310.1">
    <property type="nucleotide sequence ID" value="NZ_CP045851.1"/>
</dbReference>
<dbReference type="GO" id="GO:0009328">
    <property type="term" value="C:phenylalanine-tRNA ligase complex"/>
    <property type="evidence" value="ECO:0007669"/>
    <property type="project" value="TreeGrafter"/>
</dbReference>
<dbReference type="Pfam" id="PF03147">
    <property type="entry name" value="FDX-ACB"/>
    <property type="match status" value="1"/>
</dbReference>
<evidence type="ECO:0000256" key="6">
    <source>
        <dbReference type="ARBA" id="ARBA00022598"/>
    </source>
</evidence>
<dbReference type="Pfam" id="PF03484">
    <property type="entry name" value="B5"/>
    <property type="match status" value="1"/>
</dbReference>
<dbReference type="Gene3D" id="3.30.56.10">
    <property type="match status" value="2"/>
</dbReference>
<evidence type="ECO:0000256" key="9">
    <source>
        <dbReference type="ARBA" id="ARBA00022840"/>
    </source>
</evidence>
<evidence type="ECO:0000256" key="12">
    <source>
        <dbReference type="ARBA" id="ARBA00022917"/>
    </source>
</evidence>
<dbReference type="EMBL" id="CP045851">
    <property type="protein sequence ID" value="QGG95202.1"/>
    <property type="molecule type" value="Genomic_DNA"/>
</dbReference>
<dbReference type="GO" id="GO:0000049">
    <property type="term" value="F:tRNA binding"/>
    <property type="evidence" value="ECO:0007669"/>
    <property type="project" value="UniProtKB-UniRule"/>
</dbReference>
<evidence type="ECO:0000313" key="20">
    <source>
        <dbReference type="EMBL" id="QGG95202.1"/>
    </source>
</evidence>
<dbReference type="Proteomes" id="UP000334019">
    <property type="component" value="Chromosome"/>
</dbReference>
<dbReference type="NCBIfam" id="NF045760">
    <property type="entry name" value="YtpR"/>
    <property type="match status" value="1"/>
</dbReference>
<dbReference type="InterPro" id="IPR045864">
    <property type="entry name" value="aa-tRNA-synth_II/BPL/LPL"/>
</dbReference>
<dbReference type="GO" id="GO:0006432">
    <property type="term" value="P:phenylalanyl-tRNA aminoacylation"/>
    <property type="evidence" value="ECO:0007669"/>
    <property type="project" value="UniProtKB-UniRule"/>
</dbReference>
<dbReference type="SMART" id="SM00873">
    <property type="entry name" value="B3_4"/>
    <property type="match status" value="1"/>
</dbReference>
<dbReference type="SUPFAM" id="SSF55681">
    <property type="entry name" value="Class II aaRS and biotin synthetases"/>
    <property type="match status" value="1"/>
</dbReference>
<evidence type="ECO:0000256" key="7">
    <source>
        <dbReference type="ARBA" id="ARBA00022723"/>
    </source>
</evidence>
<dbReference type="GO" id="GO:0005524">
    <property type="term" value="F:ATP binding"/>
    <property type="evidence" value="ECO:0007669"/>
    <property type="project" value="UniProtKB-UniRule"/>
</dbReference>
<dbReference type="CDD" id="cd00769">
    <property type="entry name" value="PheRS_beta_core"/>
    <property type="match status" value="1"/>
</dbReference>
<comment type="subunit">
    <text evidence="3 15">Tetramer of two alpha and two beta subunits.</text>
</comment>
<dbReference type="Pfam" id="PF17759">
    <property type="entry name" value="tRNA_synthFbeta"/>
    <property type="match status" value="1"/>
</dbReference>
<evidence type="ECO:0000256" key="13">
    <source>
        <dbReference type="ARBA" id="ARBA00023146"/>
    </source>
</evidence>
<evidence type="ECO:0000256" key="10">
    <source>
        <dbReference type="ARBA" id="ARBA00022842"/>
    </source>
</evidence>
<keyword evidence="11 16" id="KW-0694">RNA-binding</keyword>
<dbReference type="GO" id="GO:0000287">
    <property type="term" value="F:magnesium ion binding"/>
    <property type="evidence" value="ECO:0007669"/>
    <property type="project" value="UniProtKB-UniRule"/>
</dbReference>
<dbReference type="InterPro" id="IPR005147">
    <property type="entry name" value="tRNA_synthase_B5-dom"/>
</dbReference>
<dbReference type="InterPro" id="IPR036690">
    <property type="entry name" value="Fdx_antiC-bd_sf"/>
</dbReference>
<dbReference type="InterPro" id="IPR012340">
    <property type="entry name" value="NA-bd_OB-fold"/>
</dbReference>
<feature type="domain" description="B5" evidence="19">
    <location>
        <begin position="402"/>
        <end position="478"/>
    </location>
</feature>
<dbReference type="InterPro" id="IPR005146">
    <property type="entry name" value="B3/B4_tRNA-bd"/>
</dbReference>
<keyword evidence="12 15" id="KW-0648">Protein biosynthesis</keyword>
<evidence type="ECO:0000256" key="11">
    <source>
        <dbReference type="ARBA" id="ARBA00022884"/>
    </source>
</evidence>
<evidence type="ECO:0000256" key="3">
    <source>
        <dbReference type="ARBA" id="ARBA00011209"/>
    </source>
</evidence>
<accession>A0A5Q2RJW0</accession>
<evidence type="ECO:0000259" key="19">
    <source>
        <dbReference type="PROSITE" id="PS51483"/>
    </source>
</evidence>
<dbReference type="InterPro" id="IPR004532">
    <property type="entry name" value="Phe-tRNA-ligase_IIc_bsu_bact"/>
</dbReference>
<dbReference type="InterPro" id="IPR020825">
    <property type="entry name" value="Phe-tRNA_synthase-like_B3/B4"/>
</dbReference>
<dbReference type="AlphaFoldDB" id="A0A5Q2RJW0"/>
<dbReference type="Gene3D" id="3.30.70.380">
    <property type="entry name" value="Ferrodoxin-fold anticodon-binding domain"/>
    <property type="match status" value="1"/>
</dbReference>
<dbReference type="InterPro" id="IPR045060">
    <property type="entry name" value="Phe-tRNA-ligase_IIc_bsu"/>
</dbReference>
<dbReference type="NCBIfam" id="TIGR00472">
    <property type="entry name" value="pheT_bact"/>
    <property type="match status" value="1"/>
</dbReference>
<evidence type="ECO:0000256" key="8">
    <source>
        <dbReference type="ARBA" id="ARBA00022741"/>
    </source>
</evidence>
<keyword evidence="13 15" id="KW-0030">Aminoacyl-tRNA synthetase</keyword>
<dbReference type="InterPro" id="IPR002547">
    <property type="entry name" value="tRNA-bd_dom"/>
</dbReference>
<dbReference type="SUPFAM" id="SSF50249">
    <property type="entry name" value="Nucleic acid-binding proteins"/>
    <property type="match status" value="1"/>
</dbReference>